<dbReference type="RefSeq" id="WP_243803061.1">
    <property type="nucleotide sequence ID" value="NZ_CP094670.1"/>
</dbReference>
<evidence type="ECO:0000313" key="2">
    <source>
        <dbReference type="EMBL" id="UOG77329.1"/>
    </source>
</evidence>
<name>A0ABY4D472_9BACT</name>
<keyword evidence="3" id="KW-1185">Reference proteome</keyword>
<evidence type="ECO:0000259" key="1">
    <source>
        <dbReference type="Pfam" id="PF20703"/>
    </source>
</evidence>
<gene>
    <name evidence="2" type="ORF">MTX78_23160</name>
</gene>
<dbReference type="InterPro" id="IPR049052">
    <property type="entry name" value="nSTAND1"/>
</dbReference>
<dbReference type="SUPFAM" id="SSF52540">
    <property type="entry name" value="P-loop containing nucleoside triphosphate hydrolases"/>
    <property type="match status" value="1"/>
</dbReference>
<dbReference type="Proteomes" id="UP000831113">
    <property type="component" value="Plasmid unnamed1"/>
</dbReference>
<dbReference type="Pfam" id="PF20703">
    <property type="entry name" value="nSTAND1"/>
    <property type="match status" value="1"/>
</dbReference>
<proteinExistence type="predicted"/>
<dbReference type="InterPro" id="IPR027417">
    <property type="entry name" value="P-loop_NTPase"/>
</dbReference>
<protein>
    <recommendedName>
        <fullName evidence="1">Novel STAND NTPase 1 domain-containing protein</fullName>
    </recommendedName>
</protein>
<dbReference type="EMBL" id="CP094670">
    <property type="protein sequence ID" value="UOG77329.1"/>
    <property type="molecule type" value="Genomic_DNA"/>
</dbReference>
<evidence type="ECO:0000313" key="3">
    <source>
        <dbReference type="Proteomes" id="UP000831113"/>
    </source>
</evidence>
<geneLocation type="plasmid" evidence="2 3">
    <name>unnamed1</name>
</geneLocation>
<keyword evidence="2" id="KW-0614">Plasmid</keyword>
<organism evidence="2 3">
    <name type="scientific">Hymenobacter tibetensis</name>
    <dbReference type="NCBI Taxonomy" id="497967"/>
    <lineage>
        <taxon>Bacteria</taxon>
        <taxon>Pseudomonadati</taxon>
        <taxon>Bacteroidota</taxon>
        <taxon>Cytophagia</taxon>
        <taxon>Cytophagales</taxon>
        <taxon>Hymenobacteraceae</taxon>
        <taxon>Hymenobacter</taxon>
    </lineage>
</organism>
<sequence>MAEYCDSEPSLFGPEEPICPYTGLRTFTEEEAIYFRGREAHVEKCLALLADKRFVMITGSSGDGKSSLVFAGLLPEIRAGFLRGRYSNWAVATFRPERSPLRNMARAVATALRLESSEAAVETELEQGFSALAQLYQASSLCPPTELPAETTVQEKRQRQMQAANLLLVVDQFEEFFTNPENYSGNGPNTAAQTVVNLLLETVQLAHAANLPIYIVCTMRSDFVGQCAEFRGLIEQIGVSQYFVPRLLRHEFVEVIKEPALLSGNRISERLVQRLLYDMHNGQDQLPVLQHALRRIWLAANEGREEMDLLHYAMVGGLSDELPAADQQRFAAWQSSISVHQRQFLLANPSLRNVLDAHANQLYYEAEARYNQTFQPPLPPGRVEQIIEQTFRLLTRTNGQRVVRNRLTGAEITAILNDPLLSWPVVCQVLRPFREAGTTFLSPFLLGEEDDQEVPPPDTVLDITHESLIRNWNHLTEWANSEASDVSTAQDLMQQADRWQANAENAGFLLPIGPYMYFSQWKRRKKVSASWLAHYVASGPSATHRQEQAAEQSTILTRFLAASRRRLFVPLMVARYGLGRLIAGVLLPVLLVGLGWLTWSARQKRADYVAYSIIKQRTPFLASPYVSMESKARFLIDTDRLKKFVYQPWFGSHDSAFYAFPQKLDALKDPDLALNIELAMFRWTNNEHYDWAERGHPWTRRLLLDLDRRLTKAGSILVPPNGQPALSAYQRKLAVCTSRTIMAITYYESYAALHLAQGAQLRTPLPADLQRLTAIKQKLLLRLREYAQREVTTTTGAAPNPVDFGFCLRVLLGQGNYSPVELRFLDNLNPLTPGSAAHQQFVRFFPPALNLYANGGSIEHSGGYQTAAIIFAAQKRVPQVMQCLDSLYRQSANLNDANGGIALIPYFVKYELFTPANVYSLLHRSSKIGGFSFNELYAATAYSLLSVSPGSRVYIVNPLFPAVENVETDAIHLGAVNPDRLNLDRVSFSIPNAVRDRVWATLAKATPAIAAAEPLFIEKTAHNATHYPRNKAFLEAFLAKARGIYLAEIKHDSAAATQSFGEFSQALEKLRSLRSGQEAINSFQWDLGAAEAIQMSQTSSVAQDPIHYLQQPTRPKTLMFEAYYTCAFDSFFLYELRRATASQTSDPSVVQQLDSIAFREAALPDRASGISWFSLRTAALQRRREDEPNLTWIRAIALESLAGDKARTQRNTFLYTISAALRDKDRLRQLKLEQDILPFVRQLGRQPLFSQVPLQVALSDLATALAHTGRVQEAFMLATALPAPLPTITKIRAGEQVMFTNNQREQARLDKFLTAYQRLVQQKPAAAAGSSISLFYWRPHKRRKEDSLEQTAVFLTRETIPPDEASNLHYMAIGRSLADNSYQAVQDAPVYTQQNEQQLYFDLILTGLAHLHTTRPDDGWHTYDDFVLLNLTNDYDGPVD</sequence>
<feature type="domain" description="Novel STAND NTPase 1" evidence="1">
    <location>
        <begin position="20"/>
        <end position="505"/>
    </location>
</feature>
<reference evidence="2 3" key="1">
    <citation type="submission" date="2022-03" db="EMBL/GenBank/DDBJ databases">
        <title>Hymenobactersp. isolated from the air.</title>
        <authorList>
            <person name="Won M."/>
            <person name="Kwon S.-W."/>
        </authorList>
    </citation>
    <scope>NUCLEOTIDE SEQUENCE [LARGE SCALE GENOMIC DNA]</scope>
    <source>
        <strain evidence="2 3">KACC 21982</strain>
        <plasmid evidence="2 3">unnamed1</plasmid>
    </source>
</reference>
<accession>A0ABY4D472</accession>